<protein>
    <recommendedName>
        <fullName evidence="3">Cell division protein FtsQ</fullName>
    </recommendedName>
</protein>
<dbReference type="EMBL" id="SSMC01000001">
    <property type="protein sequence ID" value="THD68879.1"/>
    <property type="molecule type" value="Genomic_DNA"/>
</dbReference>
<evidence type="ECO:0000313" key="1">
    <source>
        <dbReference type="EMBL" id="THD68879.1"/>
    </source>
</evidence>
<dbReference type="AlphaFoldDB" id="A0A4S3M2H3"/>
<name>A0A4S3M2H3_9FLAO</name>
<dbReference type="OrthoDB" id="1466667at2"/>
<accession>A0A4S3M2H3</accession>
<keyword evidence="2" id="KW-1185">Reference proteome</keyword>
<sequence>MKKYWPHIRLIIVMLMAAGLFSFANHRNAHRKVPADKAIEFLNEDALYITYNSVNKLLIQNDIPASGVLTEDLDLNKIESTLNENDMIKEADVYLKLNGELGARIVQRTPIARVAGNQTFYIDEDGKYMPLSAVYSARVPLVTGSVERDKLNSVYQLAAYIFHDDFLRKNVIGIHKSRDGFELRFRTDTFVLKFSDLNNLEKKFNNFKAFYQKGAKDKSLAVYAAVNLDFDNQVVCTKK</sequence>
<comment type="caution">
    <text evidence="1">The sequence shown here is derived from an EMBL/GenBank/DDBJ whole genome shotgun (WGS) entry which is preliminary data.</text>
</comment>
<dbReference type="Proteomes" id="UP000305939">
    <property type="component" value="Unassembled WGS sequence"/>
</dbReference>
<evidence type="ECO:0000313" key="2">
    <source>
        <dbReference type="Proteomes" id="UP000305939"/>
    </source>
</evidence>
<evidence type="ECO:0008006" key="3">
    <source>
        <dbReference type="Google" id="ProtNLM"/>
    </source>
</evidence>
<gene>
    <name evidence="1" type="ORF">E7Z59_00690</name>
</gene>
<organism evidence="1 2">
    <name type="scientific">Robertkochia marina</name>
    <dbReference type="NCBI Taxonomy" id="1227945"/>
    <lineage>
        <taxon>Bacteria</taxon>
        <taxon>Pseudomonadati</taxon>
        <taxon>Bacteroidota</taxon>
        <taxon>Flavobacteriia</taxon>
        <taxon>Flavobacteriales</taxon>
        <taxon>Flavobacteriaceae</taxon>
        <taxon>Robertkochia</taxon>
    </lineage>
</organism>
<proteinExistence type="predicted"/>
<reference evidence="1 2" key="1">
    <citation type="submission" date="2019-04" db="EMBL/GenBank/DDBJ databases">
        <title>Draft genome sequence of Robertkochia marina CC-AMO-30D.</title>
        <authorList>
            <person name="Hameed A."/>
            <person name="Lin S.-Y."/>
            <person name="Shahina M."/>
            <person name="Lai W.-A."/>
            <person name="Young C.-C."/>
        </authorList>
    </citation>
    <scope>NUCLEOTIDE SEQUENCE [LARGE SCALE GENOMIC DNA]</scope>
    <source>
        <strain evidence="1 2">CC-AMO-30D</strain>
    </source>
</reference>
<dbReference type="RefSeq" id="WP_136334369.1">
    <property type="nucleotide sequence ID" value="NZ_QXMP01000018.1"/>
</dbReference>